<dbReference type="EMBL" id="JBIACK010000008">
    <property type="protein sequence ID" value="MFE8702228.1"/>
    <property type="molecule type" value="Genomic_DNA"/>
</dbReference>
<comment type="caution">
    <text evidence="1">The sequence shown here is derived from an EMBL/GenBank/DDBJ whole genome shotgun (WGS) entry which is preliminary data.</text>
</comment>
<name>A0ABW6KH90_9BACI</name>
<accession>A0ABW6KH90</accession>
<keyword evidence="2" id="KW-1185">Reference proteome</keyword>
<dbReference type="Proteomes" id="UP001601059">
    <property type="component" value="Unassembled WGS sequence"/>
</dbReference>
<reference evidence="1 2" key="1">
    <citation type="submission" date="2024-08" db="EMBL/GenBank/DDBJ databases">
        <title>Two novel Cytobacillus novel species.</title>
        <authorList>
            <person name="Liu G."/>
        </authorList>
    </citation>
    <scope>NUCLEOTIDE SEQUENCE [LARGE SCALE GENOMIC DNA]</scope>
    <source>
        <strain evidence="1 2">FJAT-54145</strain>
    </source>
</reference>
<gene>
    <name evidence="1" type="ORF">ACFYKX_16640</name>
</gene>
<proteinExistence type="predicted"/>
<sequence>MAYIIENANILKKKKLETTSLLVKDKRISSIRSTLKRYSYVRMNASPYVMTPPYTVFDPHIPFDKSFSEMKEYYISQFIKKGCTSFLTYTEVEQEYLLRDKLKSLKAHLLNSPIDFVIGVKIPIRLLTPDFIRKTKREKVPILFVEVEHSDELFDIPWGWIREAMFPYNAPISPVFKGDKPRDINKSKSIWKEIMEKEKIPSTKDEIREREPISFQNLCKIGILPLKSIIHQGGEVSYNFYEQSQEISNIEDSELFLYHNDKLLITVHKDTVIRAGDHVLYRPGFGEHVIINTPSFFVYEE</sequence>
<evidence type="ECO:0000313" key="1">
    <source>
        <dbReference type="EMBL" id="MFE8702228.1"/>
    </source>
</evidence>
<evidence type="ECO:0000313" key="2">
    <source>
        <dbReference type="Proteomes" id="UP001601059"/>
    </source>
</evidence>
<protein>
    <submittedName>
        <fullName evidence="1">Uncharacterized protein</fullName>
    </submittedName>
</protein>
<dbReference type="RefSeq" id="WP_389362186.1">
    <property type="nucleotide sequence ID" value="NZ_JBIACK010000008.1"/>
</dbReference>
<organism evidence="1 2">
    <name type="scientific">Cytobacillus spartinae</name>
    <dbReference type="NCBI Taxonomy" id="3299023"/>
    <lineage>
        <taxon>Bacteria</taxon>
        <taxon>Bacillati</taxon>
        <taxon>Bacillota</taxon>
        <taxon>Bacilli</taxon>
        <taxon>Bacillales</taxon>
        <taxon>Bacillaceae</taxon>
        <taxon>Cytobacillus</taxon>
    </lineage>
</organism>